<proteinExistence type="predicted"/>
<reference evidence="6" key="1">
    <citation type="submission" date="2012-12" db="EMBL/GenBank/DDBJ databases">
        <authorList>
            <person name="Hellsten U."/>
            <person name="Grimwood J."/>
            <person name="Chapman J.A."/>
            <person name="Shapiro H."/>
            <person name="Aerts A."/>
            <person name="Otillar R.P."/>
            <person name="Terry A.Y."/>
            <person name="Boore J.L."/>
            <person name="Simakov O."/>
            <person name="Marletaz F."/>
            <person name="Cho S.-J."/>
            <person name="Edsinger-Gonzales E."/>
            <person name="Havlak P."/>
            <person name="Kuo D.-H."/>
            <person name="Larsson T."/>
            <person name="Lv J."/>
            <person name="Arendt D."/>
            <person name="Savage R."/>
            <person name="Osoegawa K."/>
            <person name="de Jong P."/>
            <person name="Lindberg D.R."/>
            <person name="Seaver E.C."/>
            <person name="Weisblat D.A."/>
            <person name="Putnam N.H."/>
            <person name="Grigoriev I.V."/>
            <person name="Rokhsar D.S."/>
        </authorList>
    </citation>
    <scope>NUCLEOTIDE SEQUENCE</scope>
</reference>
<dbReference type="InterPro" id="IPR003439">
    <property type="entry name" value="ABC_transporter-like_ATP-bd"/>
</dbReference>
<dbReference type="PANTHER" id="PTHR19229:SF36">
    <property type="entry name" value="ATP-BINDING CASSETTE SUB-FAMILY A MEMBER 2"/>
    <property type="match status" value="1"/>
</dbReference>
<dbReference type="InterPro" id="IPR027417">
    <property type="entry name" value="P-loop_NTPase"/>
</dbReference>
<reference evidence="4 6" key="2">
    <citation type="journal article" date="2013" name="Nature">
        <title>Insights into bilaterian evolution from three spiralian genomes.</title>
        <authorList>
            <person name="Simakov O."/>
            <person name="Marletaz F."/>
            <person name="Cho S.J."/>
            <person name="Edsinger-Gonzales E."/>
            <person name="Havlak P."/>
            <person name="Hellsten U."/>
            <person name="Kuo D.H."/>
            <person name="Larsson T."/>
            <person name="Lv J."/>
            <person name="Arendt D."/>
            <person name="Savage R."/>
            <person name="Osoegawa K."/>
            <person name="de Jong P."/>
            <person name="Grimwood J."/>
            <person name="Chapman J.A."/>
            <person name="Shapiro H."/>
            <person name="Aerts A."/>
            <person name="Otillar R.P."/>
            <person name="Terry A.Y."/>
            <person name="Boore J.L."/>
            <person name="Grigoriev I.V."/>
            <person name="Lindberg D.R."/>
            <person name="Seaver E.C."/>
            <person name="Weisblat D.A."/>
            <person name="Putnam N.H."/>
            <person name="Rokhsar D.S."/>
        </authorList>
    </citation>
    <scope>NUCLEOTIDE SEQUENCE</scope>
</reference>
<keyword evidence="6" id="KW-1185">Reference proteome</keyword>
<dbReference type="Proteomes" id="UP000015101">
    <property type="component" value="Unassembled WGS sequence"/>
</dbReference>
<dbReference type="InterPro" id="IPR026082">
    <property type="entry name" value="ABCA"/>
</dbReference>
<dbReference type="AlphaFoldDB" id="T1G7Y6"/>
<dbReference type="OrthoDB" id="6139986at2759"/>
<keyword evidence="2" id="KW-0677">Repeat</keyword>
<dbReference type="PANTHER" id="PTHR19229">
    <property type="entry name" value="ATP-BINDING CASSETTE TRANSPORTER SUBFAMILY A ABCA"/>
    <property type="match status" value="1"/>
</dbReference>
<dbReference type="OMA" id="CGRIAML"/>
<dbReference type="GeneID" id="20217183"/>
<evidence type="ECO:0000313" key="6">
    <source>
        <dbReference type="Proteomes" id="UP000015101"/>
    </source>
</evidence>
<accession>T1G7Y6</accession>
<dbReference type="GO" id="GO:0005524">
    <property type="term" value="F:ATP binding"/>
    <property type="evidence" value="ECO:0007669"/>
    <property type="project" value="InterPro"/>
</dbReference>
<dbReference type="GO" id="GO:0016887">
    <property type="term" value="F:ATP hydrolysis activity"/>
    <property type="evidence" value="ECO:0007669"/>
    <property type="project" value="InterPro"/>
</dbReference>
<sequence length="260" mass="29069">MYHEPAPLNAREGISIVNLVKKFKKKLPAAVDHLTVTFYYDQITSFLGHNGAGKTTAMSIMAGMLRGTSGKVFVDGYDVEYNMDEIRRNFSLCPQHDLLFDPLTIRQHMLFFGRLKGLTKDECLTECNRLTLDLNLFNKIDTPAKELSGGMKRLLSIGLAYLGSPRIIILDEPSTGVDAHTRRAIWNLLQAYRAGGTTVISTHAMDEADIVSDRIAIIWHGQLCCSGSPMFLKKTFSKGYRLTIELDGWLVGRLIDLLIS</sequence>
<protein>
    <recommendedName>
        <fullName evidence="3">ABC transporter domain-containing protein</fullName>
    </recommendedName>
</protein>
<reference evidence="5" key="3">
    <citation type="submission" date="2015-06" db="UniProtKB">
        <authorList>
            <consortium name="EnsemblMetazoa"/>
        </authorList>
    </citation>
    <scope>IDENTIFICATION</scope>
</reference>
<organism evidence="5 6">
    <name type="scientific">Helobdella robusta</name>
    <name type="common">Californian leech</name>
    <dbReference type="NCBI Taxonomy" id="6412"/>
    <lineage>
        <taxon>Eukaryota</taxon>
        <taxon>Metazoa</taxon>
        <taxon>Spiralia</taxon>
        <taxon>Lophotrochozoa</taxon>
        <taxon>Annelida</taxon>
        <taxon>Clitellata</taxon>
        <taxon>Hirudinea</taxon>
        <taxon>Rhynchobdellida</taxon>
        <taxon>Glossiphoniidae</taxon>
        <taxon>Helobdella</taxon>
    </lineage>
</organism>
<evidence type="ECO:0000259" key="3">
    <source>
        <dbReference type="PROSITE" id="PS50893"/>
    </source>
</evidence>
<dbReference type="GO" id="GO:0140359">
    <property type="term" value="F:ABC-type transporter activity"/>
    <property type="evidence" value="ECO:0007669"/>
    <property type="project" value="InterPro"/>
</dbReference>
<evidence type="ECO:0000313" key="4">
    <source>
        <dbReference type="EMBL" id="ESN90117.1"/>
    </source>
</evidence>
<dbReference type="EMBL" id="AMQM01008421">
    <property type="status" value="NOT_ANNOTATED_CDS"/>
    <property type="molecule type" value="Genomic_DNA"/>
</dbReference>
<dbReference type="InterPro" id="IPR017871">
    <property type="entry name" value="ABC_transporter-like_CS"/>
</dbReference>
<dbReference type="eggNOG" id="KOG0059">
    <property type="taxonomic scope" value="Eukaryota"/>
</dbReference>
<dbReference type="EnsemblMetazoa" id="HelroT91013">
    <property type="protein sequence ID" value="HelroP91013"/>
    <property type="gene ID" value="HelroG91013"/>
</dbReference>
<dbReference type="InParanoid" id="T1G7Y6"/>
<name>T1G7Y6_HELRO</name>
<dbReference type="KEGG" id="hro:HELRODRAFT_91013"/>
<evidence type="ECO:0000256" key="1">
    <source>
        <dbReference type="ARBA" id="ARBA00022448"/>
    </source>
</evidence>
<dbReference type="Pfam" id="PF00005">
    <property type="entry name" value="ABC_tran"/>
    <property type="match status" value="1"/>
</dbReference>
<dbReference type="PROSITE" id="PS50893">
    <property type="entry name" value="ABC_TRANSPORTER_2"/>
    <property type="match status" value="1"/>
</dbReference>
<dbReference type="CDD" id="cd03263">
    <property type="entry name" value="ABC_subfamily_A"/>
    <property type="match status" value="1"/>
</dbReference>
<gene>
    <name evidence="5" type="primary">20217183</name>
    <name evidence="4" type="ORF">HELRODRAFT_91013</name>
</gene>
<dbReference type="EMBL" id="KB097773">
    <property type="protein sequence ID" value="ESN90117.1"/>
    <property type="molecule type" value="Genomic_DNA"/>
</dbReference>
<dbReference type="GO" id="GO:0016020">
    <property type="term" value="C:membrane"/>
    <property type="evidence" value="ECO:0007669"/>
    <property type="project" value="InterPro"/>
</dbReference>
<dbReference type="SUPFAM" id="SSF52540">
    <property type="entry name" value="P-loop containing nucleoside triphosphate hydrolases"/>
    <property type="match status" value="1"/>
</dbReference>
<dbReference type="HOGENOM" id="CLU_000604_1_2_1"/>
<dbReference type="FunFam" id="3.40.50.300:FF:001253">
    <property type="entry name" value="ATP-binding cassette protein subfamily A, member 10"/>
    <property type="match status" value="1"/>
</dbReference>
<feature type="domain" description="ABC transporter" evidence="3">
    <location>
        <begin position="14"/>
        <end position="245"/>
    </location>
</feature>
<dbReference type="RefSeq" id="XP_009031787.1">
    <property type="nucleotide sequence ID" value="XM_009033539.1"/>
</dbReference>
<evidence type="ECO:0000256" key="2">
    <source>
        <dbReference type="ARBA" id="ARBA00022737"/>
    </source>
</evidence>
<evidence type="ECO:0000313" key="5">
    <source>
        <dbReference type="EnsemblMetazoa" id="HelroP91013"/>
    </source>
</evidence>
<dbReference type="STRING" id="6412.T1G7Y6"/>
<keyword evidence="1" id="KW-0813">Transport</keyword>
<dbReference type="Gene3D" id="3.40.50.300">
    <property type="entry name" value="P-loop containing nucleotide triphosphate hydrolases"/>
    <property type="match status" value="1"/>
</dbReference>
<dbReference type="CTD" id="20217183"/>
<dbReference type="PROSITE" id="PS00211">
    <property type="entry name" value="ABC_TRANSPORTER_1"/>
    <property type="match status" value="1"/>
</dbReference>